<keyword evidence="2 4" id="KW-0863">Zinc-finger</keyword>
<evidence type="ECO:0000256" key="5">
    <source>
        <dbReference type="SAM" id="MobiDB-lite"/>
    </source>
</evidence>
<comment type="caution">
    <text evidence="7">The sequence shown here is derived from an EMBL/GenBank/DDBJ whole genome shotgun (WGS) entry which is preliminary data.</text>
</comment>
<evidence type="ECO:0000256" key="4">
    <source>
        <dbReference type="PROSITE-ProRule" id="PRU00134"/>
    </source>
</evidence>
<keyword evidence="8" id="KW-1185">Reference proteome</keyword>
<keyword evidence="3" id="KW-0862">Zinc</keyword>
<evidence type="ECO:0000256" key="1">
    <source>
        <dbReference type="ARBA" id="ARBA00022723"/>
    </source>
</evidence>
<evidence type="ECO:0000259" key="6">
    <source>
        <dbReference type="PROSITE" id="PS50865"/>
    </source>
</evidence>
<proteinExistence type="predicted"/>
<dbReference type="SUPFAM" id="SSF144232">
    <property type="entry name" value="HIT/MYND zinc finger-like"/>
    <property type="match status" value="1"/>
</dbReference>
<dbReference type="Gene3D" id="6.10.140.2220">
    <property type="match status" value="1"/>
</dbReference>
<protein>
    <recommendedName>
        <fullName evidence="6">MYND-type domain-containing protein</fullName>
    </recommendedName>
</protein>
<feature type="region of interest" description="Disordered" evidence="5">
    <location>
        <begin position="88"/>
        <end position="143"/>
    </location>
</feature>
<dbReference type="InterPro" id="IPR002893">
    <property type="entry name" value="Znf_MYND"/>
</dbReference>
<dbReference type="AlphaFoldDB" id="A0AAD7BH17"/>
<dbReference type="GO" id="GO:0008270">
    <property type="term" value="F:zinc ion binding"/>
    <property type="evidence" value="ECO:0007669"/>
    <property type="project" value="UniProtKB-KW"/>
</dbReference>
<feature type="domain" description="MYND-type" evidence="6">
    <location>
        <begin position="9"/>
        <end position="46"/>
    </location>
</feature>
<organism evidence="7 8">
    <name type="scientific">Roridomyces roridus</name>
    <dbReference type="NCBI Taxonomy" id="1738132"/>
    <lineage>
        <taxon>Eukaryota</taxon>
        <taxon>Fungi</taxon>
        <taxon>Dikarya</taxon>
        <taxon>Basidiomycota</taxon>
        <taxon>Agaricomycotina</taxon>
        <taxon>Agaricomycetes</taxon>
        <taxon>Agaricomycetidae</taxon>
        <taxon>Agaricales</taxon>
        <taxon>Marasmiineae</taxon>
        <taxon>Mycenaceae</taxon>
        <taxon>Roridomyces</taxon>
    </lineage>
</organism>
<keyword evidence="1" id="KW-0479">Metal-binding</keyword>
<reference evidence="7" key="1">
    <citation type="submission" date="2023-03" db="EMBL/GenBank/DDBJ databases">
        <title>Massive genome expansion in bonnet fungi (Mycena s.s.) driven by repeated elements and novel gene families across ecological guilds.</title>
        <authorList>
            <consortium name="Lawrence Berkeley National Laboratory"/>
            <person name="Harder C.B."/>
            <person name="Miyauchi S."/>
            <person name="Viragh M."/>
            <person name="Kuo A."/>
            <person name="Thoen E."/>
            <person name="Andreopoulos B."/>
            <person name="Lu D."/>
            <person name="Skrede I."/>
            <person name="Drula E."/>
            <person name="Henrissat B."/>
            <person name="Morin E."/>
            <person name="Kohler A."/>
            <person name="Barry K."/>
            <person name="LaButti K."/>
            <person name="Morin E."/>
            <person name="Salamov A."/>
            <person name="Lipzen A."/>
            <person name="Mereny Z."/>
            <person name="Hegedus B."/>
            <person name="Baldrian P."/>
            <person name="Stursova M."/>
            <person name="Weitz H."/>
            <person name="Taylor A."/>
            <person name="Grigoriev I.V."/>
            <person name="Nagy L.G."/>
            <person name="Martin F."/>
            <person name="Kauserud H."/>
        </authorList>
    </citation>
    <scope>NUCLEOTIDE SEQUENCE</scope>
    <source>
        <strain evidence="7">9284</strain>
    </source>
</reference>
<dbReference type="Proteomes" id="UP001221142">
    <property type="component" value="Unassembled WGS sequence"/>
</dbReference>
<dbReference type="PROSITE" id="PS50865">
    <property type="entry name" value="ZF_MYND_2"/>
    <property type="match status" value="1"/>
</dbReference>
<evidence type="ECO:0000313" key="8">
    <source>
        <dbReference type="Proteomes" id="UP001221142"/>
    </source>
</evidence>
<dbReference type="Pfam" id="PF01753">
    <property type="entry name" value="zf-MYND"/>
    <property type="match status" value="1"/>
</dbReference>
<name>A0AAD7BH17_9AGAR</name>
<sequence>MTDPAQCAAPDCEKQVDLLICSRCKNTTYCGSGCQEKDWPVHQKTCIPGGGTGTGGDKPKPKSKQKPNVNLPSYGWYDQSSSLVVSGLAAPAPVGRDPGPGRISRSRSKPGRFETERTVSPVDAGQEQPVDLPVAGESFPGAS</sequence>
<accession>A0AAD7BH17</accession>
<evidence type="ECO:0000313" key="7">
    <source>
        <dbReference type="EMBL" id="KAJ7621008.1"/>
    </source>
</evidence>
<gene>
    <name evidence="7" type="ORF">FB45DRAFT_132702</name>
</gene>
<dbReference type="EMBL" id="JARKIF010000016">
    <property type="protein sequence ID" value="KAJ7621008.1"/>
    <property type="molecule type" value="Genomic_DNA"/>
</dbReference>
<evidence type="ECO:0000256" key="2">
    <source>
        <dbReference type="ARBA" id="ARBA00022771"/>
    </source>
</evidence>
<evidence type="ECO:0000256" key="3">
    <source>
        <dbReference type="ARBA" id="ARBA00022833"/>
    </source>
</evidence>
<feature type="region of interest" description="Disordered" evidence="5">
    <location>
        <begin position="41"/>
        <end position="73"/>
    </location>
</feature>